<organism evidence="1 2">
    <name type="scientific">Rhizophagus irregularis</name>
    <dbReference type="NCBI Taxonomy" id="588596"/>
    <lineage>
        <taxon>Eukaryota</taxon>
        <taxon>Fungi</taxon>
        <taxon>Fungi incertae sedis</taxon>
        <taxon>Mucoromycota</taxon>
        <taxon>Glomeromycotina</taxon>
        <taxon>Glomeromycetes</taxon>
        <taxon>Glomerales</taxon>
        <taxon>Glomeraceae</taxon>
        <taxon>Rhizophagus</taxon>
    </lineage>
</organism>
<protein>
    <submittedName>
        <fullName evidence="1">Uncharacterized protein</fullName>
    </submittedName>
</protein>
<dbReference type="EMBL" id="LLXH01000417">
    <property type="protein sequence ID" value="PKC67049.1"/>
    <property type="molecule type" value="Genomic_DNA"/>
</dbReference>
<reference evidence="1 2" key="2">
    <citation type="submission" date="2017-10" db="EMBL/GenBank/DDBJ databases">
        <title>Genome analyses suggest a sexual origin of heterokaryosis in a supposedly ancient asexual fungus.</title>
        <authorList>
            <person name="Corradi N."/>
            <person name="Sedzielewska K."/>
            <person name="Noel J."/>
            <person name="Charron P."/>
            <person name="Farinelli L."/>
            <person name="Marton T."/>
            <person name="Kruger M."/>
            <person name="Pelin A."/>
            <person name="Brachmann A."/>
            <person name="Corradi N."/>
        </authorList>
    </citation>
    <scope>NUCLEOTIDE SEQUENCE [LARGE SCALE GENOMIC DNA]</scope>
    <source>
        <strain evidence="1 2">A1</strain>
    </source>
</reference>
<evidence type="ECO:0000313" key="1">
    <source>
        <dbReference type="EMBL" id="PKC67049.1"/>
    </source>
</evidence>
<proteinExistence type="predicted"/>
<dbReference type="AlphaFoldDB" id="A0A2N0RUS2"/>
<comment type="caution">
    <text evidence="1">The sequence shown here is derived from an EMBL/GenBank/DDBJ whole genome shotgun (WGS) entry which is preliminary data.</text>
</comment>
<accession>A0A2N0RUS2</accession>
<gene>
    <name evidence="1" type="ORF">RhiirA1_458925</name>
</gene>
<dbReference type="VEuPathDB" id="FungiDB:RhiirA1_458925"/>
<reference evidence="1 2" key="1">
    <citation type="submission" date="2017-10" db="EMBL/GenBank/DDBJ databases">
        <title>Extensive intraspecific genome diversity in a model arbuscular mycorrhizal fungus.</title>
        <authorList>
            <person name="Chen E.C.H."/>
            <person name="Morin E."/>
            <person name="Baudet D."/>
            <person name="Noel J."/>
            <person name="Ndikumana S."/>
            <person name="Charron P."/>
            <person name="St-Onge C."/>
            <person name="Giorgi J."/>
            <person name="Grigoriev I.V."/>
            <person name="Roux C."/>
            <person name="Martin F.M."/>
            <person name="Corradi N."/>
        </authorList>
    </citation>
    <scope>NUCLEOTIDE SEQUENCE [LARGE SCALE GENOMIC DNA]</scope>
    <source>
        <strain evidence="1 2">A1</strain>
    </source>
</reference>
<dbReference type="Proteomes" id="UP000232688">
    <property type="component" value="Unassembled WGS sequence"/>
</dbReference>
<sequence length="66" mass="7867">MKCLMKHLIFDEINNLNDDLDIEMSKMNDDVNIKEAKIMKKSEVGGKMREKEIKIRTKEKIKEKEK</sequence>
<name>A0A2N0RUS2_9GLOM</name>
<evidence type="ECO:0000313" key="2">
    <source>
        <dbReference type="Proteomes" id="UP000232688"/>
    </source>
</evidence>